<evidence type="ECO:0000313" key="1">
    <source>
        <dbReference type="EMBL" id="TWI04820.1"/>
    </source>
</evidence>
<reference evidence="1 2" key="1">
    <citation type="journal article" date="2015" name="Stand. Genomic Sci.">
        <title>Genomic Encyclopedia of Bacterial and Archaeal Type Strains, Phase III: the genomes of soil and plant-associated and newly described type strains.</title>
        <authorList>
            <person name="Whitman W.B."/>
            <person name="Woyke T."/>
            <person name="Klenk H.P."/>
            <person name="Zhou Y."/>
            <person name="Lilburn T.G."/>
            <person name="Beck B.J."/>
            <person name="De Vos P."/>
            <person name="Vandamme P."/>
            <person name="Eisen J.A."/>
            <person name="Garrity G."/>
            <person name="Hugenholtz P."/>
            <person name="Kyrpides N.C."/>
        </authorList>
    </citation>
    <scope>NUCLEOTIDE SEQUENCE [LARGE SCALE GENOMIC DNA]</scope>
    <source>
        <strain evidence="1 2">CGMCC 1.10821</strain>
    </source>
</reference>
<dbReference type="RefSeq" id="WP_144898477.1">
    <property type="nucleotide sequence ID" value="NZ_VLKN01000002.1"/>
</dbReference>
<gene>
    <name evidence="1" type="ORF">IP90_00958</name>
</gene>
<comment type="caution">
    <text evidence="1">The sequence shown here is derived from an EMBL/GenBank/DDBJ whole genome shotgun (WGS) entry which is preliminary data.</text>
</comment>
<name>A0A562LB18_9GAMM</name>
<organism evidence="1 2">
    <name type="scientific">Luteimonas cucumeris</name>
    <dbReference type="NCBI Taxonomy" id="985012"/>
    <lineage>
        <taxon>Bacteria</taxon>
        <taxon>Pseudomonadati</taxon>
        <taxon>Pseudomonadota</taxon>
        <taxon>Gammaproteobacteria</taxon>
        <taxon>Lysobacterales</taxon>
        <taxon>Lysobacteraceae</taxon>
        <taxon>Luteimonas</taxon>
    </lineage>
</organism>
<dbReference type="AlphaFoldDB" id="A0A562LB18"/>
<dbReference type="Proteomes" id="UP000315167">
    <property type="component" value="Unassembled WGS sequence"/>
</dbReference>
<accession>A0A562LB18</accession>
<dbReference type="EMBL" id="VLKN01000002">
    <property type="protein sequence ID" value="TWI04820.1"/>
    <property type="molecule type" value="Genomic_DNA"/>
</dbReference>
<protein>
    <submittedName>
        <fullName evidence="1">Uncharacterized protein</fullName>
    </submittedName>
</protein>
<sequence>MDAGARASVKFSEHFPGWELYRRVVSGIALNDRKLEDWSVSMAEMLAGAEKENGRRWISAAIRAKPGWVAQAGRDALDYAIFGRYAEGLHERAERFDVAHKTYQRVRDPVAKAMWIGLETYRAILHAEYWNVRRDEKYPP</sequence>
<keyword evidence="2" id="KW-1185">Reference proteome</keyword>
<proteinExistence type="predicted"/>
<evidence type="ECO:0000313" key="2">
    <source>
        <dbReference type="Proteomes" id="UP000315167"/>
    </source>
</evidence>
<dbReference type="OrthoDB" id="9857528at2"/>